<dbReference type="AlphaFoldDB" id="A0A246JS11"/>
<evidence type="ECO:0000313" key="3">
    <source>
        <dbReference type="Proteomes" id="UP000197361"/>
    </source>
</evidence>
<dbReference type="InterPro" id="IPR009045">
    <property type="entry name" value="Zn_M74/Hedgehog-like"/>
</dbReference>
<protein>
    <recommendedName>
        <fullName evidence="1">Peptidase M15A C-terminal domain-containing protein</fullName>
    </recommendedName>
</protein>
<sequence length="80" mass="8782">MTSGRRTPEGNRIVGGVRNSRHLDGTAIDYDGPDLNALLREARALPGVRKAFIHDGHVHTEGDGWNVPYYGKRGTTGLKR</sequence>
<accession>A0A246JS11</accession>
<proteinExistence type="predicted"/>
<organism evidence="2 3">
    <name type="scientific">Sphingopyxis bauzanensis</name>
    <dbReference type="NCBI Taxonomy" id="651663"/>
    <lineage>
        <taxon>Bacteria</taxon>
        <taxon>Pseudomonadati</taxon>
        <taxon>Pseudomonadota</taxon>
        <taxon>Alphaproteobacteria</taxon>
        <taxon>Sphingomonadales</taxon>
        <taxon>Sphingomonadaceae</taxon>
        <taxon>Sphingopyxis</taxon>
    </lineage>
</organism>
<dbReference type="Gene3D" id="3.30.1380.10">
    <property type="match status" value="1"/>
</dbReference>
<dbReference type="OrthoDB" id="7618790at2"/>
<dbReference type="Pfam" id="PF08291">
    <property type="entry name" value="Peptidase_M15_3"/>
    <property type="match status" value="1"/>
</dbReference>
<name>A0A246JS11_9SPHN</name>
<dbReference type="Proteomes" id="UP000197361">
    <property type="component" value="Unassembled WGS sequence"/>
</dbReference>
<dbReference type="EMBL" id="NISK01000003">
    <property type="protein sequence ID" value="OWQ95723.1"/>
    <property type="molecule type" value="Genomic_DNA"/>
</dbReference>
<dbReference type="SUPFAM" id="SSF55166">
    <property type="entry name" value="Hedgehog/DD-peptidase"/>
    <property type="match status" value="1"/>
</dbReference>
<comment type="caution">
    <text evidence="2">The sequence shown here is derived from an EMBL/GenBank/DDBJ whole genome shotgun (WGS) entry which is preliminary data.</text>
</comment>
<evidence type="ECO:0000313" key="2">
    <source>
        <dbReference type="EMBL" id="OWQ95723.1"/>
    </source>
</evidence>
<reference evidence="2 3" key="1">
    <citation type="journal article" date="2010" name="Int. J. Syst. Evol. Microbiol.">
        <title>Sphingopyxis bauzanensis sp. nov., a psychrophilic bacterium isolated from soil.</title>
        <authorList>
            <person name="Zhang D.C."/>
            <person name="Liu H.C."/>
            <person name="Xin Y.H."/>
            <person name="Zhou Y.G."/>
            <person name="Schinner F."/>
            <person name="Margesin R."/>
        </authorList>
    </citation>
    <scope>NUCLEOTIDE SEQUENCE [LARGE SCALE GENOMIC DNA]</scope>
    <source>
        <strain evidence="2 3">DSM 22271</strain>
    </source>
</reference>
<gene>
    <name evidence="2" type="ORF">CDQ92_13135</name>
</gene>
<feature type="domain" description="Peptidase M15A C-terminal" evidence="1">
    <location>
        <begin position="2"/>
        <end position="59"/>
    </location>
</feature>
<dbReference type="RefSeq" id="WP_088441824.1">
    <property type="nucleotide sequence ID" value="NZ_BMMC01000002.1"/>
</dbReference>
<dbReference type="InterPro" id="IPR013230">
    <property type="entry name" value="Peptidase_M15A_C"/>
</dbReference>
<keyword evidence="3" id="KW-1185">Reference proteome</keyword>
<evidence type="ECO:0000259" key="1">
    <source>
        <dbReference type="Pfam" id="PF08291"/>
    </source>
</evidence>